<reference evidence="1" key="1">
    <citation type="submission" date="2021-05" db="EMBL/GenBank/DDBJ databases">
        <authorList>
            <person name="Alioto T."/>
            <person name="Alioto T."/>
            <person name="Gomez Garrido J."/>
        </authorList>
    </citation>
    <scope>NUCLEOTIDE SEQUENCE</scope>
</reference>
<name>A0A8D9EPV5_9HEMI</name>
<organism evidence="1">
    <name type="scientific">Cacopsylla melanoneura</name>
    <dbReference type="NCBI Taxonomy" id="428564"/>
    <lineage>
        <taxon>Eukaryota</taxon>
        <taxon>Metazoa</taxon>
        <taxon>Ecdysozoa</taxon>
        <taxon>Arthropoda</taxon>
        <taxon>Hexapoda</taxon>
        <taxon>Insecta</taxon>
        <taxon>Pterygota</taxon>
        <taxon>Neoptera</taxon>
        <taxon>Paraneoptera</taxon>
        <taxon>Hemiptera</taxon>
        <taxon>Sternorrhyncha</taxon>
        <taxon>Psylloidea</taxon>
        <taxon>Psyllidae</taxon>
        <taxon>Psyllinae</taxon>
        <taxon>Cacopsylla</taxon>
    </lineage>
</organism>
<sequence length="135" mass="16184">MFSWGKRIGKENLSGRRLRIVCLIKSRFCKHLKLNNCERSYPKGKIIYPKRASFSSRHTFRLALKYMDMNNVMLKMDFWPKISTLSKTLTPQATHQGPLVEMVIFDYFTYEKIHNIKILKDTHLRFFFSQNNFKK</sequence>
<proteinExistence type="predicted"/>
<dbReference type="EMBL" id="HBUF01553306">
    <property type="protein sequence ID" value="CAG6759645.1"/>
    <property type="molecule type" value="Transcribed_RNA"/>
</dbReference>
<accession>A0A8D9EPV5</accession>
<evidence type="ECO:0000313" key="1">
    <source>
        <dbReference type="EMBL" id="CAG6759645.1"/>
    </source>
</evidence>
<dbReference type="EMBL" id="HBUF01553305">
    <property type="protein sequence ID" value="CAG6759643.1"/>
    <property type="molecule type" value="Transcribed_RNA"/>
</dbReference>
<dbReference type="AlphaFoldDB" id="A0A8D9EPV5"/>
<protein>
    <submittedName>
        <fullName evidence="1">Uncharacterized protein</fullName>
    </submittedName>
</protein>